<reference evidence="3" key="1">
    <citation type="submission" date="2017-02" db="UniProtKB">
        <authorList>
            <consortium name="WormBaseParasite"/>
        </authorList>
    </citation>
    <scope>IDENTIFICATION</scope>
</reference>
<evidence type="ECO:0000256" key="1">
    <source>
        <dbReference type="SAM" id="MobiDB-lite"/>
    </source>
</evidence>
<organism evidence="2 3">
    <name type="scientific">Ascaris lumbricoides</name>
    <name type="common">Giant roundworm</name>
    <dbReference type="NCBI Taxonomy" id="6252"/>
    <lineage>
        <taxon>Eukaryota</taxon>
        <taxon>Metazoa</taxon>
        <taxon>Ecdysozoa</taxon>
        <taxon>Nematoda</taxon>
        <taxon>Chromadorea</taxon>
        <taxon>Rhabditida</taxon>
        <taxon>Spirurina</taxon>
        <taxon>Ascaridomorpha</taxon>
        <taxon>Ascaridoidea</taxon>
        <taxon>Ascarididae</taxon>
        <taxon>Ascaris</taxon>
    </lineage>
</organism>
<dbReference type="Proteomes" id="UP000036681">
    <property type="component" value="Unplaced"/>
</dbReference>
<keyword evidence="2" id="KW-1185">Reference proteome</keyword>
<protein>
    <submittedName>
        <fullName evidence="3">Transposase</fullName>
    </submittedName>
</protein>
<dbReference type="AlphaFoldDB" id="A0A0M3HWM2"/>
<accession>A0A0M3HWM2</accession>
<evidence type="ECO:0000313" key="2">
    <source>
        <dbReference type="Proteomes" id="UP000036681"/>
    </source>
</evidence>
<name>A0A0M3HWM2_ASCLU</name>
<feature type="region of interest" description="Disordered" evidence="1">
    <location>
        <begin position="72"/>
        <end position="92"/>
    </location>
</feature>
<sequence length="92" mass="10238">MTAASDACLPIQTGNTKERLLKRCEEQQLRCVLKNAKRDGSIANIEEASGVRLTQLSIAFIEKTQCSRHAAARQDAMQRNRHAGGRLNTSLW</sequence>
<proteinExistence type="predicted"/>
<dbReference type="WBParaSite" id="ALUE_0000756901-mRNA-1">
    <property type="protein sequence ID" value="ALUE_0000756901-mRNA-1"/>
    <property type="gene ID" value="ALUE_0000756901"/>
</dbReference>
<evidence type="ECO:0000313" key="3">
    <source>
        <dbReference type="WBParaSite" id="ALUE_0000756901-mRNA-1"/>
    </source>
</evidence>